<organism evidence="2 3">
    <name type="scientific">Fodinibius salipaludis</name>
    <dbReference type="NCBI Taxonomy" id="2032627"/>
    <lineage>
        <taxon>Bacteria</taxon>
        <taxon>Pseudomonadati</taxon>
        <taxon>Balneolota</taxon>
        <taxon>Balneolia</taxon>
        <taxon>Balneolales</taxon>
        <taxon>Balneolaceae</taxon>
        <taxon>Fodinibius</taxon>
    </lineage>
</organism>
<reference evidence="2 3" key="1">
    <citation type="submission" date="2017-08" db="EMBL/GenBank/DDBJ databases">
        <title>Aliifodinibius alkalisoli sp. nov., isolated from saline alkaline soil.</title>
        <authorList>
            <person name="Liu D."/>
            <person name="Zhang G."/>
        </authorList>
    </citation>
    <scope>NUCLEOTIDE SEQUENCE [LARGE SCALE GENOMIC DNA]</scope>
    <source>
        <strain evidence="2 3">WN023</strain>
    </source>
</reference>
<evidence type="ECO:0000313" key="3">
    <source>
        <dbReference type="Proteomes" id="UP000218831"/>
    </source>
</evidence>
<gene>
    <name evidence="2" type="ORF">CK503_04110</name>
</gene>
<keyword evidence="1" id="KW-0472">Membrane</keyword>
<dbReference type="EMBL" id="NSKE01000002">
    <property type="protein sequence ID" value="PAU95387.1"/>
    <property type="molecule type" value="Genomic_DNA"/>
</dbReference>
<feature type="transmembrane region" description="Helical" evidence="1">
    <location>
        <begin position="49"/>
        <end position="69"/>
    </location>
</feature>
<accession>A0A2A2GEN8</accession>
<dbReference type="Proteomes" id="UP000218831">
    <property type="component" value="Unassembled WGS sequence"/>
</dbReference>
<protein>
    <submittedName>
        <fullName evidence="2">Uncharacterized protein</fullName>
    </submittedName>
</protein>
<feature type="transmembrane region" description="Helical" evidence="1">
    <location>
        <begin position="89"/>
        <end position="107"/>
    </location>
</feature>
<comment type="caution">
    <text evidence="2">The sequence shown here is derived from an EMBL/GenBank/DDBJ whole genome shotgun (WGS) entry which is preliminary data.</text>
</comment>
<proteinExistence type="predicted"/>
<evidence type="ECO:0000256" key="1">
    <source>
        <dbReference type="SAM" id="Phobius"/>
    </source>
</evidence>
<keyword evidence="3" id="KW-1185">Reference proteome</keyword>
<keyword evidence="1" id="KW-1133">Transmembrane helix</keyword>
<sequence>MDQERAKIHTKFQGKAFEWERMTYEQLAKEMKVLEERAGTSILRVINKYGYYLVKGCIFVLIFIVFWFIVITLSSRVAELFPDRPNMRYIFVAITFGLCISFPFWGMSEEKIENLWSPMKKWGNRVKEQQKTYDKLQAVRFYLRKKKENPNHPSRK</sequence>
<evidence type="ECO:0000313" key="2">
    <source>
        <dbReference type="EMBL" id="PAU95387.1"/>
    </source>
</evidence>
<dbReference type="RefSeq" id="WP_095605514.1">
    <property type="nucleotide sequence ID" value="NZ_NSKE01000002.1"/>
</dbReference>
<keyword evidence="1" id="KW-0812">Transmembrane</keyword>
<dbReference type="AlphaFoldDB" id="A0A2A2GEN8"/>
<name>A0A2A2GEN8_9BACT</name>